<dbReference type="GO" id="GO:0005886">
    <property type="term" value="C:plasma membrane"/>
    <property type="evidence" value="ECO:0007669"/>
    <property type="project" value="TreeGrafter"/>
</dbReference>
<dbReference type="AlphaFoldDB" id="A0A3L7DTM0"/>
<organism evidence="7 8">
    <name type="scientific">Seongchinamella sediminis</name>
    <dbReference type="NCBI Taxonomy" id="2283635"/>
    <lineage>
        <taxon>Bacteria</taxon>
        <taxon>Pseudomonadati</taxon>
        <taxon>Pseudomonadota</taxon>
        <taxon>Gammaproteobacteria</taxon>
        <taxon>Cellvibrionales</taxon>
        <taxon>Halieaceae</taxon>
        <taxon>Seongchinamella</taxon>
    </lineage>
</organism>
<feature type="domain" description="AMP-binding enzyme C-terminal" evidence="6">
    <location>
        <begin position="436"/>
        <end position="513"/>
    </location>
</feature>
<dbReference type="Gene3D" id="3.30.300.30">
    <property type="match status" value="1"/>
</dbReference>
<dbReference type="GO" id="GO:0044539">
    <property type="term" value="P:long-chain fatty acid import into cell"/>
    <property type="evidence" value="ECO:0007669"/>
    <property type="project" value="TreeGrafter"/>
</dbReference>
<reference evidence="7 8" key="1">
    <citation type="submission" date="2018-07" db="EMBL/GenBank/DDBJ databases">
        <title>Halioglobus sp. genome submission.</title>
        <authorList>
            <person name="Ye M.-Q."/>
            <person name="Du Z.-J."/>
        </authorList>
    </citation>
    <scope>NUCLEOTIDE SEQUENCE [LARGE SCALE GENOMIC DNA]</scope>
    <source>
        <strain evidence="7 8">U0301</strain>
    </source>
</reference>
<evidence type="ECO:0000259" key="5">
    <source>
        <dbReference type="Pfam" id="PF00501"/>
    </source>
</evidence>
<evidence type="ECO:0000256" key="2">
    <source>
        <dbReference type="ARBA" id="ARBA00022598"/>
    </source>
</evidence>
<evidence type="ECO:0000256" key="1">
    <source>
        <dbReference type="ARBA" id="ARBA00006432"/>
    </source>
</evidence>
<dbReference type="PANTHER" id="PTHR43107">
    <property type="entry name" value="LONG-CHAIN FATTY ACID TRANSPORT PROTEIN"/>
    <property type="match status" value="1"/>
</dbReference>
<dbReference type="InterPro" id="IPR000873">
    <property type="entry name" value="AMP-dep_synth/lig_dom"/>
</dbReference>
<dbReference type="OrthoDB" id="9803968at2"/>
<dbReference type="InterPro" id="IPR025110">
    <property type="entry name" value="AMP-bd_C"/>
</dbReference>
<dbReference type="InterPro" id="IPR042099">
    <property type="entry name" value="ANL_N_sf"/>
</dbReference>
<gene>
    <name evidence="7" type="ORF">DWB85_16485</name>
</gene>
<evidence type="ECO:0000256" key="4">
    <source>
        <dbReference type="ARBA" id="ARBA00022840"/>
    </source>
</evidence>
<keyword evidence="8" id="KW-1185">Reference proteome</keyword>
<dbReference type="SUPFAM" id="SSF56801">
    <property type="entry name" value="Acetyl-CoA synthetase-like"/>
    <property type="match status" value="1"/>
</dbReference>
<dbReference type="Pfam" id="PF13193">
    <property type="entry name" value="AMP-binding_C"/>
    <property type="match status" value="1"/>
</dbReference>
<keyword evidence="2" id="KW-0436">Ligase</keyword>
<evidence type="ECO:0000313" key="7">
    <source>
        <dbReference type="EMBL" id="RLQ20724.1"/>
    </source>
</evidence>
<dbReference type="EMBL" id="QRAN01000021">
    <property type="protein sequence ID" value="RLQ20724.1"/>
    <property type="molecule type" value="Genomic_DNA"/>
</dbReference>
<protein>
    <submittedName>
        <fullName evidence="7">AMP-binding protein</fullName>
    </submittedName>
</protein>
<feature type="domain" description="AMP-dependent synthetase/ligase" evidence="5">
    <location>
        <begin position="19"/>
        <end position="384"/>
    </location>
</feature>
<sequence>MNKLDLSDTAERTFPRILKQQAKNCGDTPFLVTDNTKITFAQADALSDRLAAGLQGLGVGQEDIVSLFLGNRPEMVLLALAINKLGAIWTPINGDYKGAWLLENLQMSRSKVLITDDQYQDRIAEIEEHLGTDTILLLGDVEASALRHPIDYQRLLDQSDTAPHFDYSELHYGDNCAILWTSGTTGKSKGVLQSYNCWIRPIIDGCSIQYDSRPGDSIYCVLPLFHTAAWITCIYRALLEGIPCIIEPRFSVTTFWDRIKQFGATQTFLLGAMGAFLLNAPERDDDSATPLRLAQIVPLAPAQWPVFEHRFGVKLIRTGLGQSECQLIMTQIQNREDVPVYALGFPNADTSVRLLDDNGNEVAPGEVGEICIKPLKPYVLFNGYFNNPEATAEAYFGDFYRSGDLARQDPATGAYFYADRKKDALRYAGRNISTLEVESVVRRHPAVKDVAAFGITSEEVESEQELKLNIVLKNGSGESAEAICDFINDNAPHYFVPRYLEFAESLPYTPTNKVQKFKLQDQGVNEHTWDLKNSGYVVRK</sequence>
<dbReference type="InterPro" id="IPR045851">
    <property type="entry name" value="AMP-bd_C_sf"/>
</dbReference>
<dbReference type="PROSITE" id="PS00455">
    <property type="entry name" value="AMP_BINDING"/>
    <property type="match status" value="1"/>
</dbReference>
<dbReference type="PANTHER" id="PTHR43107:SF15">
    <property type="entry name" value="FATTY ACID TRANSPORT PROTEIN 3, ISOFORM A"/>
    <property type="match status" value="1"/>
</dbReference>
<comment type="caution">
    <text evidence="7">The sequence shown here is derived from an EMBL/GenBank/DDBJ whole genome shotgun (WGS) entry which is preliminary data.</text>
</comment>
<dbReference type="Proteomes" id="UP000265509">
    <property type="component" value="Unassembled WGS sequence"/>
</dbReference>
<evidence type="ECO:0000256" key="3">
    <source>
        <dbReference type="ARBA" id="ARBA00022741"/>
    </source>
</evidence>
<dbReference type="InterPro" id="IPR020845">
    <property type="entry name" value="AMP-binding_CS"/>
</dbReference>
<keyword evidence="4" id="KW-0067">ATP-binding</keyword>
<evidence type="ECO:0000313" key="8">
    <source>
        <dbReference type="Proteomes" id="UP000265509"/>
    </source>
</evidence>
<dbReference type="GO" id="GO:0005524">
    <property type="term" value="F:ATP binding"/>
    <property type="evidence" value="ECO:0007669"/>
    <property type="project" value="UniProtKB-KW"/>
</dbReference>
<accession>A0A3L7DTM0</accession>
<dbReference type="GO" id="GO:0005324">
    <property type="term" value="F:long-chain fatty acid transmembrane transporter activity"/>
    <property type="evidence" value="ECO:0007669"/>
    <property type="project" value="TreeGrafter"/>
</dbReference>
<dbReference type="Pfam" id="PF00501">
    <property type="entry name" value="AMP-binding"/>
    <property type="match status" value="1"/>
</dbReference>
<proteinExistence type="inferred from homology"/>
<keyword evidence="3" id="KW-0547">Nucleotide-binding</keyword>
<name>A0A3L7DTM0_9GAMM</name>
<dbReference type="RefSeq" id="WP_117956754.1">
    <property type="nucleotide sequence ID" value="NZ_QRAN01000021.1"/>
</dbReference>
<evidence type="ECO:0000259" key="6">
    <source>
        <dbReference type="Pfam" id="PF13193"/>
    </source>
</evidence>
<comment type="similarity">
    <text evidence="1">Belongs to the ATP-dependent AMP-binding enzyme family.</text>
</comment>
<dbReference type="Gene3D" id="3.40.50.12780">
    <property type="entry name" value="N-terminal domain of ligase-like"/>
    <property type="match status" value="1"/>
</dbReference>
<dbReference type="GO" id="GO:0004467">
    <property type="term" value="F:long-chain fatty acid-CoA ligase activity"/>
    <property type="evidence" value="ECO:0007669"/>
    <property type="project" value="TreeGrafter"/>
</dbReference>